<accession>A0A166P348</accession>
<gene>
    <name evidence="2" type="ORF">CI238_12673</name>
</gene>
<feature type="domain" description="DUF7729" evidence="1">
    <location>
        <begin position="181"/>
        <end position="390"/>
    </location>
</feature>
<dbReference type="Pfam" id="PF24855">
    <property type="entry name" value="DUF7729"/>
    <property type="match status" value="1"/>
</dbReference>
<reference evidence="2 3" key="1">
    <citation type="submission" date="2015-06" db="EMBL/GenBank/DDBJ databases">
        <title>Survival trade-offs in plant roots during colonization by closely related pathogenic and mutualistic fungi.</title>
        <authorList>
            <person name="Hacquard S."/>
            <person name="Kracher B."/>
            <person name="Hiruma K."/>
            <person name="Weinman A."/>
            <person name="Muench P."/>
            <person name="Garrido Oter R."/>
            <person name="Ver Loren van Themaat E."/>
            <person name="Dallerey J.-F."/>
            <person name="Damm U."/>
            <person name="Henrissat B."/>
            <person name="Lespinet O."/>
            <person name="Thon M."/>
            <person name="Kemen E."/>
            <person name="McHardy A.C."/>
            <person name="Schulze-Lefert P."/>
            <person name="O'Connell R.J."/>
        </authorList>
    </citation>
    <scope>NUCLEOTIDE SEQUENCE [LARGE SCALE GENOMIC DNA]</scope>
    <source>
        <strain evidence="2 3">MAFF 238704</strain>
    </source>
</reference>
<dbReference type="PANTHER" id="PTHR39460">
    <property type="entry name" value="EXPRESSED PROTEIN"/>
    <property type="match status" value="1"/>
</dbReference>
<dbReference type="InterPro" id="IPR056146">
    <property type="entry name" value="DUF7729"/>
</dbReference>
<dbReference type="EMBL" id="LFIW01002579">
    <property type="protein sequence ID" value="KZL66341.1"/>
    <property type="molecule type" value="Genomic_DNA"/>
</dbReference>
<evidence type="ECO:0000313" key="3">
    <source>
        <dbReference type="Proteomes" id="UP000076584"/>
    </source>
</evidence>
<comment type="caution">
    <text evidence="2">The sequence shown here is derived from an EMBL/GenBank/DDBJ whole genome shotgun (WGS) entry which is preliminary data.</text>
</comment>
<protein>
    <submittedName>
        <fullName evidence="2">C6 transcription factor</fullName>
    </submittedName>
</protein>
<sequence>LVDHRLETVDADQRGVLQENNTTACLYPCLSRTIVLDLSATRRQDYVLSLTSAYRSFIMMASTSFTMPSPSIRPPRSLWLFLFLAIASMALASAPSLDPLPAQITAPAVKPPMDALVVDDLTPTMIKGRWTMVPPEYNELKKRDEDGITLTPSTTGTSTVQPTTLTVSVTVPAATVDVPSPLPSPFDTSLAFNFTSNDGASCPRFINSLLTNQNFKKCYPLSMLLQGSRSFFEAEKQLLSIVRVLDATCSTDVEYCTEFLNGVAGNLTLDANCGSDYQSGNPIVMQTYLGLKSYEMLYKATCLTDPDTSMYCFANAVTNLTTPSNVYFYYLPLNMTLPGSANPTCGSCLRQTMEIFQTFTTNRKLAIASTYEDAAKQVNTICGPEYVNDTLLAAVSMAVLSAPSWVLTTTTLALAVAYNFL</sequence>
<organism evidence="2 3">
    <name type="scientific">Colletotrichum incanum</name>
    <name type="common">Soybean anthracnose fungus</name>
    <dbReference type="NCBI Taxonomy" id="1573173"/>
    <lineage>
        <taxon>Eukaryota</taxon>
        <taxon>Fungi</taxon>
        <taxon>Dikarya</taxon>
        <taxon>Ascomycota</taxon>
        <taxon>Pezizomycotina</taxon>
        <taxon>Sordariomycetes</taxon>
        <taxon>Hypocreomycetidae</taxon>
        <taxon>Glomerellales</taxon>
        <taxon>Glomerellaceae</taxon>
        <taxon>Colletotrichum</taxon>
        <taxon>Colletotrichum spaethianum species complex</taxon>
    </lineage>
</organism>
<keyword evidence="3" id="KW-1185">Reference proteome</keyword>
<evidence type="ECO:0000313" key="2">
    <source>
        <dbReference type="EMBL" id="KZL66341.1"/>
    </source>
</evidence>
<evidence type="ECO:0000259" key="1">
    <source>
        <dbReference type="Pfam" id="PF24855"/>
    </source>
</evidence>
<dbReference type="AlphaFoldDB" id="A0A166P348"/>
<dbReference type="PANTHER" id="PTHR39460:SF1">
    <property type="entry name" value="C6 TRANSCRIPTION FACTOR"/>
    <property type="match status" value="1"/>
</dbReference>
<name>A0A166P348_COLIC</name>
<proteinExistence type="predicted"/>
<dbReference type="Proteomes" id="UP000076584">
    <property type="component" value="Unassembled WGS sequence"/>
</dbReference>
<feature type="non-terminal residue" evidence="2">
    <location>
        <position position="1"/>
    </location>
</feature>